<dbReference type="InterPro" id="IPR052765">
    <property type="entry name" value="PGM-Related"/>
</dbReference>
<feature type="transmembrane region" description="Helical" evidence="3">
    <location>
        <begin position="41"/>
        <end position="59"/>
    </location>
</feature>
<keyword evidence="5" id="KW-1185">Reference proteome</keyword>
<sequence>MRSPDRAARPMGRRRWAACFTGCSPDRAALARLVTLDRRRWLVLLLAATIAGAIAGAIVTKLTPRPPNRDILRELSDARRQRLPSLIILVRHGQSEGNADETLYRNKADNRMELTKLGSIQSVAAGKRIKELAGEQKVRFYVSPFERTLQTARNILFTSFNASKVVDVSVDPRIREQEFGNLQGTKFKFYKQAHQEHRFWYRFPTGESGADVYDRTTQWWDSAMRRHTRERASEIVVVVTHGLTMRLILMQLFHWSPNTFHTVWNPSNCGVYVLRKDLSVKGEWPYVLDEVKGDKVASSIDLVVEFRNGEKKTLQLQDYLSIAPPRTLQFDTVRDMLARQHGLDPAQIESIDFFGGTFQKHK</sequence>
<dbReference type="InterPro" id="IPR029033">
    <property type="entry name" value="His_PPase_superfam"/>
</dbReference>
<dbReference type="EMBL" id="CAJNNV010004733">
    <property type="protein sequence ID" value="CAE8591165.1"/>
    <property type="molecule type" value="Genomic_DNA"/>
</dbReference>
<gene>
    <name evidence="4" type="ORF">PGLA1383_LOCUS9854</name>
</gene>
<comment type="caution">
    <text evidence="4">The sequence shown here is derived from an EMBL/GenBank/DDBJ whole genome shotgun (WGS) entry which is preliminary data.</text>
</comment>
<evidence type="ECO:0000256" key="3">
    <source>
        <dbReference type="SAM" id="Phobius"/>
    </source>
</evidence>
<organism evidence="4 5">
    <name type="scientific">Polarella glacialis</name>
    <name type="common">Dinoflagellate</name>
    <dbReference type="NCBI Taxonomy" id="89957"/>
    <lineage>
        <taxon>Eukaryota</taxon>
        <taxon>Sar</taxon>
        <taxon>Alveolata</taxon>
        <taxon>Dinophyceae</taxon>
        <taxon>Suessiales</taxon>
        <taxon>Suessiaceae</taxon>
        <taxon>Polarella</taxon>
    </lineage>
</organism>
<dbReference type="SMART" id="SM00855">
    <property type="entry name" value="PGAM"/>
    <property type="match status" value="1"/>
</dbReference>
<feature type="active site" description="Tele-phosphohistidine intermediate" evidence="1">
    <location>
        <position position="92"/>
    </location>
</feature>
<keyword evidence="3" id="KW-1133">Transmembrane helix</keyword>
<keyword evidence="3" id="KW-0472">Membrane</keyword>
<reference evidence="4" key="1">
    <citation type="submission" date="2021-02" db="EMBL/GenBank/DDBJ databases">
        <authorList>
            <person name="Dougan E. K."/>
            <person name="Rhodes N."/>
            <person name="Thang M."/>
            <person name="Chan C."/>
        </authorList>
    </citation>
    <scope>NUCLEOTIDE SEQUENCE</scope>
</reference>
<dbReference type="CDD" id="cd07067">
    <property type="entry name" value="HP_PGM_like"/>
    <property type="match status" value="1"/>
</dbReference>
<feature type="active site" description="Proton donor/acceptor" evidence="1">
    <location>
        <position position="176"/>
    </location>
</feature>
<evidence type="ECO:0000256" key="2">
    <source>
        <dbReference type="PIRSR" id="PIRSR613078-2"/>
    </source>
</evidence>
<dbReference type="AlphaFoldDB" id="A0A813DX95"/>
<evidence type="ECO:0000313" key="5">
    <source>
        <dbReference type="Proteomes" id="UP000654075"/>
    </source>
</evidence>
<accession>A0A813DX95</accession>
<evidence type="ECO:0008006" key="6">
    <source>
        <dbReference type="Google" id="ProtNLM"/>
    </source>
</evidence>
<dbReference type="PANTHER" id="PTHR46192">
    <property type="entry name" value="BROAD-RANGE ACID PHOSPHATASE DET1"/>
    <property type="match status" value="1"/>
</dbReference>
<evidence type="ECO:0000256" key="1">
    <source>
        <dbReference type="PIRSR" id="PIRSR613078-1"/>
    </source>
</evidence>
<name>A0A813DX95_POLGL</name>
<dbReference type="Pfam" id="PF00300">
    <property type="entry name" value="His_Phos_1"/>
    <property type="match status" value="1"/>
</dbReference>
<dbReference type="Gene3D" id="3.40.50.1240">
    <property type="entry name" value="Phosphoglycerate mutase-like"/>
    <property type="match status" value="1"/>
</dbReference>
<feature type="binding site" evidence="2">
    <location>
        <begin position="91"/>
        <end position="98"/>
    </location>
    <ligand>
        <name>substrate</name>
    </ligand>
</feature>
<protein>
    <recommendedName>
        <fullName evidence="6">Histidine phosphatase family protein</fullName>
    </recommendedName>
</protein>
<dbReference type="SUPFAM" id="SSF53254">
    <property type="entry name" value="Phosphoglycerate mutase-like"/>
    <property type="match status" value="1"/>
</dbReference>
<dbReference type="Proteomes" id="UP000654075">
    <property type="component" value="Unassembled WGS sequence"/>
</dbReference>
<dbReference type="InterPro" id="IPR013078">
    <property type="entry name" value="His_Pase_superF_clade-1"/>
</dbReference>
<evidence type="ECO:0000313" key="4">
    <source>
        <dbReference type="EMBL" id="CAE8591165.1"/>
    </source>
</evidence>
<dbReference type="OrthoDB" id="354304at2759"/>
<feature type="binding site" evidence="2">
    <location>
        <position position="147"/>
    </location>
    <ligand>
        <name>substrate</name>
    </ligand>
</feature>
<keyword evidence="3" id="KW-0812">Transmembrane</keyword>
<proteinExistence type="predicted"/>